<sequence>MPTNRITMRQIRESLRLHLQANLSYNEVGRNLKISKSVVGKYMSLARVAGVDWSVAQTLSDQELEAKLYKAALPRNSKQALPDFAQIHTELKRAGVTLQLLWEEYAKGNDLAFKYTSFCVKYREWAMGLKRSMRQTHIAGEKLFVDYAGQTVPLIDAGTGEITKAQIFVATLGASNYTFACATARQTTADWIGAQVLALEYFGGVPRLIVPDQTRSLIKNPCSYDPQNNRLYEEFAAHYGCALLAARPAHPRDKPKVENAVLVVERWILARLRNRKFFSLMELNHAIALLLNDLNQRAFKKLPGNRRSAFEQLDAPALRPLPAKRFELFRWKSAKVNVDYHVEFDGHYYSVPHTLVRTTVELRASDTLLECYSSNQRVACHAVSPKRGAHTTTPEHMPASHRAHLEWTPQKLIDWGLRIGVSTAAVVTWQLEHRAHPEQGYRACLGLQRLAREFTPARLEAACTRALAIRSLTYRSVASILKTGLDRQQNLPTMTPGALPAHDNIRGADYFH</sequence>
<feature type="domain" description="Integrase catalytic" evidence="3">
    <location>
        <begin position="131"/>
        <end position="317"/>
    </location>
</feature>
<evidence type="ECO:0000313" key="7">
    <source>
        <dbReference type="Proteomes" id="UP000000644"/>
    </source>
</evidence>
<dbReference type="PANTHER" id="PTHR35004">
    <property type="entry name" value="TRANSPOSASE RV3428C-RELATED"/>
    <property type="match status" value="1"/>
</dbReference>
<dbReference type="Proteomes" id="UP000000644">
    <property type="component" value="Plasmid pPNAP01"/>
</dbReference>
<evidence type="ECO:0000313" key="6">
    <source>
        <dbReference type="EMBL" id="ABM40197.1"/>
    </source>
</evidence>
<keyword evidence="7" id="KW-1185">Reference proteome</keyword>
<evidence type="ECO:0000259" key="2">
    <source>
        <dbReference type="PROSITE" id="PS50532"/>
    </source>
</evidence>
<name>A1VV94_POLNA</name>
<dbReference type="NCBIfam" id="NF033546">
    <property type="entry name" value="transpos_IS21"/>
    <property type="match status" value="1"/>
</dbReference>
<reference evidence="4" key="1">
    <citation type="submission" date="2006-12" db="EMBL/GenBank/DDBJ databases">
        <title>Complete sequence of plasmid pPNAP01 of Polaromonas naphthalenivorans CJ2.</title>
        <authorList>
            <consortium name="US DOE Joint Genome Institute"/>
            <person name="Copeland A."/>
            <person name="Lucas S."/>
            <person name="Lapidus A."/>
            <person name="Barry K."/>
            <person name="Detter J.C."/>
            <person name="Glavina del Rio T."/>
            <person name="Hammon N."/>
            <person name="Israni S."/>
            <person name="Dalin E."/>
            <person name="Tice H."/>
            <person name="Pitluck S."/>
            <person name="Sims D.R."/>
            <person name="Brettin T."/>
            <person name="Bruce D."/>
            <person name="Han C."/>
            <person name="Tapia R."/>
            <person name="Brainard J."/>
            <person name="Schmutz J."/>
            <person name="Larimer F."/>
            <person name="Land M."/>
            <person name="Hauser L."/>
            <person name="Kyrpides N."/>
            <person name="Kim E."/>
            <person name="Madsen E.L."/>
            <person name="Richardson P."/>
        </authorList>
    </citation>
    <scope>NUCLEOTIDE SEQUENCE [LARGE SCALE GENOMIC DNA]</scope>
    <source>
        <plasmid evidence="4">CJ2</plasmid>
        <plasmid evidence="4">pPNAP01</plasmid>
    </source>
</reference>
<dbReference type="OrthoDB" id="2065409at2"/>
<dbReference type="GO" id="GO:0003676">
    <property type="term" value="F:nucleic acid binding"/>
    <property type="evidence" value="ECO:0007669"/>
    <property type="project" value="InterPro"/>
</dbReference>
<geneLocation type="plasmid" evidence="6 7">
    <name>pPNAP05</name>
</geneLocation>
<keyword evidence="4" id="KW-0614">Plasmid</keyword>
<comment type="similarity">
    <text evidence="1">Belongs to the transposase IS21/IS408/IS1162 family.</text>
</comment>
<dbReference type="KEGG" id="pna:Pnap_4290"/>
<reference evidence="7" key="3">
    <citation type="journal article" date="2009" name="Environ. Microbiol.">
        <title>The genome of Polaromonas naphthalenivorans strain CJ2, isolated from coal tar-contaminated sediment, reveals physiological and metabolic versatility and evolution through extensive horizontal gene transfer.</title>
        <authorList>
            <person name="Yagi J.M."/>
            <person name="Sims D."/>
            <person name="Brettin T."/>
            <person name="Bruce D."/>
            <person name="Madsen E.L."/>
        </authorList>
    </citation>
    <scope>NUCLEOTIDE SEQUENCE [LARGE SCALE GENOMIC DNA]</scope>
    <source>
        <strain evidence="7">CJ2</strain>
        <plasmid evidence="7">Plasmid pPNAP01</plasmid>
        <plasmid evidence="7">Plasmid pPNAP05</plasmid>
    </source>
</reference>
<proteinExistence type="inferred from homology"/>
<evidence type="ECO:0000259" key="3">
    <source>
        <dbReference type="PROSITE" id="PS50994"/>
    </source>
</evidence>
<dbReference type="SUPFAM" id="SSF53098">
    <property type="entry name" value="Ribonuclease H-like"/>
    <property type="match status" value="1"/>
</dbReference>
<dbReference type="PROSITE" id="PS50994">
    <property type="entry name" value="INTEGRASE"/>
    <property type="match status" value="1"/>
</dbReference>
<dbReference type="InterPro" id="IPR036397">
    <property type="entry name" value="RNaseH_sf"/>
</dbReference>
<dbReference type="KEGG" id="pna:Pnap_4788"/>
<dbReference type="EMBL" id="CP000530">
    <property type="protein sequence ID" value="ABM39674.1"/>
    <property type="molecule type" value="Genomic_DNA"/>
</dbReference>
<dbReference type="Proteomes" id="UP000000644">
    <property type="component" value="Plasmid pPNAP05"/>
</dbReference>
<dbReference type="PANTHER" id="PTHR35004:SF8">
    <property type="entry name" value="TRANSPOSASE RV3428C-RELATED"/>
    <property type="match status" value="1"/>
</dbReference>
<dbReference type="PROSITE" id="PS50532">
    <property type="entry name" value="HTH_IS408"/>
    <property type="match status" value="1"/>
</dbReference>
<dbReference type="InterPro" id="IPR054353">
    <property type="entry name" value="IstA-like_C"/>
</dbReference>
<dbReference type="InterPro" id="IPR001584">
    <property type="entry name" value="Integrase_cat-core"/>
</dbReference>
<evidence type="ECO:0000313" key="5">
    <source>
        <dbReference type="EMBL" id="ABM39674.1"/>
    </source>
</evidence>
<dbReference type="Gene3D" id="3.30.420.10">
    <property type="entry name" value="Ribonuclease H-like superfamily/Ribonuclease H"/>
    <property type="match status" value="1"/>
</dbReference>
<dbReference type="AlphaFoldDB" id="A1VV94"/>
<geneLocation type="plasmid" evidence="4 7">
    <name>pPNAP01</name>
</geneLocation>
<dbReference type="InterPro" id="IPR017895">
    <property type="entry name" value="HTH_IS408/IS1162_type"/>
</dbReference>
<accession>A1VV94</accession>
<feature type="domain" description="HTH IS408-type" evidence="2">
    <location>
        <begin position="11"/>
        <end position="91"/>
    </location>
</feature>
<dbReference type="HOGENOM" id="CLU_020626_11_0_4"/>
<organism evidence="4 7">
    <name type="scientific">Polaromonas naphthalenivorans (strain CJ2)</name>
    <dbReference type="NCBI Taxonomy" id="365044"/>
    <lineage>
        <taxon>Bacteria</taxon>
        <taxon>Pseudomonadati</taxon>
        <taxon>Pseudomonadota</taxon>
        <taxon>Betaproteobacteria</taxon>
        <taxon>Burkholderiales</taxon>
        <taxon>Comamonadaceae</taxon>
        <taxon>Polaromonas</taxon>
    </lineage>
</organism>
<dbReference type="Pfam" id="PF22483">
    <property type="entry name" value="Mu-transpos_C_2"/>
    <property type="match status" value="1"/>
</dbReference>
<dbReference type="InterPro" id="IPR012337">
    <property type="entry name" value="RNaseH-like_sf"/>
</dbReference>
<dbReference type="EMBL" id="CP000530">
    <property type="protein sequence ID" value="ABM39572.1"/>
    <property type="molecule type" value="Genomic_DNA"/>
</dbReference>
<dbReference type="GO" id="GO:0015074">
    <property type="term" value="P:DNA integration"/>
    <property type="evidence" value="ECO:0007669"/>
    <property type="project" value="InterPro"/>
</dbReference>
<dbReference type="KEGG" id="pna:Pnap_4396"/>
<evidence type="ECO:0000256" key="1">
    <source>
        <dbReference type="ARBA" id="ARBA00009277"/>
    </source>
</evidence>
<dbReference type="RefSeq" id="WP_011797945.1">
    <property type="nucleotide sequence ID" value="NC_008757.1"/>
</dbReference>
<evidence type="ECO:0000313" key="4">
    <source>
        <dbReference type="EMBL" id="ABM39572.1"/>
    </source>
</evidence>
<dbReference type="EMBL" id="CP000534">
    <property type="protein sequence ID" value="ABM40197.1"/>
    <property type="molecule type" value="Genomic_DNA"/>
</dbReference>
<gene>
    <name evidence="4" type="ordered locus">Pnap_4290</name>
    <name evidence="5" type="ordered locus">Pnap_4396</name>
    <name evidence="6" type="ordered locus">Pnap_4788</name>
</gene>
<protein>
    <submittedName>
        <fullName evidence="4">Integrase, catalytic region</fullName>
    </submittedName>
</protein>
<reference evidence="6" key="2">
    <citation type="submission" date="2006-12" db="EMBL/GenBank/DDBJ databases">
        <title>Complete sequence of plasmid pPNAP05 of Polaromonas naphthalenivorans CJ2.</title>
        <authorList>
            <consortium name="US DOE Joint Genome Institute"/>
            <person name="Copeland A."/>
            <person name="Lucas S."/>
            <person name="Lapidus A."/>
            <person name="Barry K."/>
            <person name="Detter J.C."/>
            <person name="Glavina del Rio T."/>
            <person name="Hammon N."/>
            <person name="Israni S."/>
            <person name="Dalin E."/>
            <person name="Tice H."/>
            <person name="Pitluck S."/>
            <person name="Sims D.R."/>
            <person name="Brettin T."/>
            <person name="Bruce D."/>
            <person name="Han C."/>
            <person name="Tapia R."/>
            <person name="Brainard J."/>
            <person name="Schmutz J."/>
            <person name="Larimer F."/>
            <person name="Land M."/>
            <person name="Hauser L."/>
            <person name="Kyrpides N."/>
            <person name="Kim E."/>
            <person name="Madsen E.L."/>
            <person name="Richardson P."/>
        </authorList>
    </citation>
    <scope>NUCLEOTIDE SEQUENCE [LARGE SCALE GENOMIC DNA]</scope>
    <source>
        <plasmid evidence="6">CJ2</plasmid>
        <plasmid evidence="6">pPNAP05</plasmid>
    </source>
</reference>